<dbReference type="SUPFAM" id="SSF53335">
    <property type="entry name" value="S-adenosyl-L-methionine-dependent methyltransferases"/>
    <property type="match status" value="1"/>
</dbReference>
<evidence type="ECO:0000259" key="1">
    <source>
        <dbReference type="Pfam" id="PF08100"/>
    </source>
</evidence>
<feature type="non-terminal residue" evidence="2">
    <location>
        <position position="410"/>
    </location>
</feature>
<dbReference type="Gene3D" id="1.10.10.10">
    <property type="entry name" value="Winged helix-like DNA-binding domain superfamily/Winged helix DNA-binding domain"/>
    <property type="match status" value="1"/>
</dbReference>
<gene>
    <name evidence="2" type="ORF">HID58_057786</name>
</gene>
<sequence length="410" mass="46333">EESKRNLLNEEAKASLDIWRYALGIADIAAAKCAIDLKIPEAIETHPSSQPVKLAELSSTISASPSHLRRIMRFLVHLGVFKEVPTEDGLTTGYTNTPLSRRMLITKRDGKSMAPLILFETNHEMLAPWLSLSSVVSSPVNGSHPPPFDAVHGKDVWALTKDNPCFGEMINEAMACDARRVVPRLAGACHDLFDGRGYGGGRRRRYRRGDGNLGFNFDLPHVIEVAQVLDGVEMLEAICLILFQNVTPSSSMGVTRLGRRRLHLNIEELQRIKYWKSVYSGIYNQRQEKTMMVEERDKKLMLDIAMMAHTTTGKERTLKEWDFVLNEAGFARYEVRDIDNVHCVIIANLVASFGQTVALPYLPLPIFVLVQTNYYRWGRDLAYSSNFDYFLTNTFLLPWQVSSSISTIHQ</sequence>
<feature type="non-terminal residue" evidence="2">
    <location>
        <position position="1"/>
    </location>
</feature>
<dbReference type="EMBL" id="JAGKQM010000321">
    <property type="protein sequence ID" value="KAH0854678.1"/>
    <property type="molecule type" value="Genomic_DNA"/>
</dbReference>
<dbReference type="InterPro" id="IPR036388">
    <property type="entry name" value="WH-like_DNA-bd_sf"/>
</dbReference>
<dbReference type="PANTHER" id="PTHR11746">
    <property type="entry name" value="O-METHYLTRANSFERASE"/>
    <property type="match status" value="1"/>
</dbReference>
<dbReference type="Proteomes" id="UP000824890">
    <property type="component" value="Unassembled WGS sequence"/>
</dbReference>
<dbReference type="Pfam" id="PF08100">
    <property type="entry name" value="Dimerisation"/>
    <property type="match status" value="1"/>
</dbReference>
<protein>
    <recommendedName>
        <fullName evidence="1">O-methyltransferase dimerisation domain-containing protein</fullName>
    </recommendedName>
</protein>
<evidence type="ECO:0000313" key="3">
    <source>
        <dbReference type="Proteomes" id="UP000824890"/>
    </source>
</evidence>
<dbReference type="InterPro" id="IPR036390">
    <property type="entry name" value="WH_DNA-bd_sf"/>
</dbReference>
<name>A0ABQ7XFE5_BRANA</name>
<dbReference type="InterPro" id="IPR029063">
    <property type="entry name" value="SAM-dependent_MTases_sf"/>
</dbReference>
<proteinExistence type="predicted"/>
<feature type="domain" description="O-methyltransferase dimerisation" evidence="1">
    <location>
        <begin position="19"/>
        <end position="104"/>
    </location>
</feature>
<dbReference type="PROSITE" id="PS51683">
    <property type="entry name" value="SAM_OMT_II"/>
    <property type="match status" value="1"/>
</dbReference>
<dbReference type="InterPro" id="IPR012967">
    <property type="entry name" value="COMT_dimerisation"/>
</dbReference>
<dbReference type="InterPro" id="IPR016461">
    <property type="entry name" value="COMT-like"/>
</dbReference>
<organism evidence="2 3">
    <name type="scientific">Brassica napus</name>
    <name type="common">Rape</name>
    <dbReference type="NCBI Taxonomy" id="3708"/>
    <lineage>
        <taxon>Eukaryota</taxon>
        <taxon>Viridiplantae</taxon>
        <taxon>Streptophyta</taxon>
        <taxon>Embryophyta</taxon>
        <taxon>Tracheophyta</taxon>
        <taxon>Spermatophyta</taxon>
        <taxon>Magnoliopsida</taxon>
        <taxon>eudicotyledons</taxon>
        <taxon>Gunneridae</taxon>
        <taxon>Pentapetalae</taxon>
        <taxon>rosids</taxon>
        <taxon>malvids</taxon>
        <taxon>Brassicales</taxon>
        <taxon>Brassicaceae</taxon>
        <taxon>Brassiceae</taxon>
        <taxon>Brassica</taxon>
    </lineage>
</organism>
<keyword evidence="3" id="KW-1185">Reference proteome</keyword>
<dbReference type="Gene3D" id="3.40.50.150">
    <property type="entry name" value="Vaccinia Virus protein VP39"/>
    <property type="match status" value="2"/>
</dbReference>
<comment type="caution">
    <text evidence="2">The sequence shown here is derived from an EMBL/GenBank/DDBJ whole genome shotgun (WGS) entry which is preliminary data.</text>
</comment>
<dbReference type="PIRSF" id="PIRSF005739">
    <property type="entry name" value="O-mtase"/>
    <property type="match status" value="1"/>
</dbReference>
<evidence type="ECO:0000313" key="2">
    <source>
        <dbReference type="EMBL" id="KAH0854678.1"/>
    </source>
</evidence>
<accession>A0ABQ7XFE5</accession>
<reference evidence="2 3" key="1">
    <citation type="submission" date="2021-05" db="EMBL/GenBank/DDBJ databases">
        <title>Genome Assembly of Synthetic Allotetraploid Brassica napus Reveals Homoeologous Exchanges between Subgenomes.</title>
        <authorList>
            <person name="Davis J.T."/>
        </authorList>
    </citation>
    <scope>NUCLEOTIDE SEQUENCE [LARGE SCALE GENOMIC DNA]</scope>
    <source>
        <strain evidence="3">cv. Da-Ae</strain>
        <tissue evidence="2">Seedling</tissue>
    </source>
</reference>
<dbReference type="SUPFAM" id="SSF46785">
    <property type="entry name" value="Winged helix' DNA-binding domain"/>
    <property type="match status" value="1"/>
</dbReference>